<keyword evidence="4 5" id="KW-0472">Membrane</keyword>
<evidence type="ECO:0000256" key="3">
    <source>
        <dbReference type="ARBA" id="ARBA00022989"/>
    </source>
</evidence>
<dbReference type="Pfam" id="PF04932">
    <property type="entry name" value="Wzy_C"/>
    <property type="match status" value="1"/>
</dbReference>
<organism evidence="7 8">
    <name type="scientific">Bacillus altitudinis</name>
    <dbReference type="NCBI Taxonomy" id="293387"/>
    <lineage>
        <taxon>Bacteria</taxon>
        <taxon>Bacillati</taxon>
        <taxon>Bacillota</taxon>
        <taxon>Bacilli</taxon>
        <taxon>Bacillales</taxon>
        <taxon>Bacillaceae</taxon>
        <taxon>Bacillus</taxon>
    </lineage>
</organism>
<accession>A0A653WUZ4</accession>
<comment type="subcellular location">
    <subcellularLocation>
        <location evidence="1">Membrane</location>
        <topology evidence="1">Multi-pass membrane protein</topology>
    </subcellularLocation>
</comment>
<feature type="transmembrane region" description="Helical" evidence="5">
    <location>
        <begin position="434"/>
        <end position="453"/>
    </location>
</feature>
<evidence type="ECO:0000256" key="5">
    <source>
        <dbReference type="SAM" id="Phobius"/>
    </source>
</evidence>
<keyword evidence="2 5" id="KW-0812">Transmembrane</keyword>
<feature type="transmembrane region" description="Helical" evidence="5">
    <location>
        <begin position="277"/>
        <end position="294"/>
    </location>
</feature>
<feature type="transmembrane region" description="Helical" evidence="5">
    <location>
        <begin position="152"/>
        <end position="172"/>
    </location>
</feature>
<feature type="transmembrane region" description="Helical" evidence="5">
    <location>
        <begin position="64"/>
        <end position="82"/>
    </location>
</feature>
<dbReference type="PANTHER" id="PTHR37422">
    <property type="entry name" value="TEICHURONIC ACID BIOSYNTHESIS PROTEIN TUAE"/>
    <property type="match status" value="1"/>
</dbReference>
<dbReference type="NCBIfam" id="NF047675">
    <property type="entry name" value="TeichurnBiosyTuaE"/>
    <property type="match status" value="1"/>
</dbReference>
<feature type="transmembrane region" description="Helical" evidence="5">
    <location>
        <begin position="7"/>
        <end position="26"/>
    </location>
</feature>
<feature type="domain" description="O-antigen ligase-related" evidence="6">
    <location>
        <begin position="262"/>
        <end position="410"/>
    </location>
</feature>
<dbReference type="InterPro" id="IPR007016">
    <property type="entry name" value="O-antigen_ligase-rel_domated"/>
</dbReference>
<evidence type="ECO:0000259" key="6">
    <source>
        <dbReference type="Pfam" id="PF04932"/>
    </source>
</evidence>
<dbReference type="EMBL" id="CABWLH010000010">
    <property type="protein sequence ID" value="VXC22713.1"/>
    <property type="molecule type" value="Genomic_DNA"/>
</dbReference>
<evidence type="ECO:0000256" key="2">
    <source>
        <dbReference type="ARBA" id="ARBA00022692"/>
    </source>
</evidence>
<feature type="transmembrane region" description="Helical" evidence="5">
    <location>
        <begin position="127"/>
        <end position="146"/>
    </location>
</feature>
<feature type="transmembrane region" description="Helical" evidence="5">
    <location>
        <begin position="401"/>
        <end position="422"/>
    </location>
</feature>
<feature type="transmembrane region" description="Helical" evidence="5">
    <location>
        <begin position="459"/>
        <end position="476"/>
    </location>
</feature>
<proteinExistence type="predicted"/>
<keyword evidence="3 5" id="KW-1133">Transmembrane helix</keyword>
<reference evidence="7 8" key="1">
    <citation type="submission" date="2019-10" db="EMBL/GenBank/DDBJ databases">
        <authorList>
            <person name="Karimi E."/>
        </authorList>
    </citation>
    <scope>NUCLEOTIDE SEQUENCE [LARGE SCALE GENOMIC DNA]</scope>
    <source>
        <strain evidence="7">Bacillus sp. 348</strain>
    </source>
</reference>
<feature type="transmembrane region" description="Helical" evidence="5">
    <location>
        <begin position="179"/>
        <end position="201"/>
    </location>
</feature>
<dbReference type="GO" id="GO:0016020">
    <property type="term" value="C:membrane"/>
    <property type="evidence" value="ECO:0007669"/>
    <property type="project" value="UniProtKB-SubCell"/>
</dbReference>
<dbReference type="AlphaFoldDB" id="A0A653WUZ4"/>
<sequence length="488" mass="55203">MSVKQTAWQIIIGCILLAAGIGLVQMASTQPIGLKKMVVIPVLIVVLIAAAICMKLYMNGEHIFMSAIYLLIALTFLNNAFFSISAGFFSLFLYRIMLLAVFALFIWRMRDKGTYISQWQQIRVKGILGFFAVWFLYGLISLLWAHSVTDGLKYMSLLAMGMGFVFLVVMYIQRMDQIVTFYSIWLVMTVFVMGIGFYNHLTLNHLPNTSLYLGPAYKQHYPTAVFFNQNDFATFLSISFFLYVACMRQMKNGYIKAFGLLGAILALYLILLTESRASLLGILAGATIYVWLLMPRFLKKWSIMAAGGLVIICIAIFSAKIYSVFYDLFLASQVAHSFSEPLPSNIARANLIKNAWYFFTNSYGFGVGAGNVSYYLAHFSIFDTDQVVEVHNWLLEVMTNFGFAVMLGYISVYAYLMFSLYKQYQLADTRSAKMIIEGLFAAMLSFLVSSISPSSVSNLYFHWVFLGLVIAAVNIMKNKQRFKPWANV</sequence>
<dbReference type="RefSeq" id="WP_045033976.1">
    <property type="nucleotide sequence ID" value="NZ_CP120625.1"/>
</dbReference>
<evidence type="ECO:0000256" key="4">
    <source>
        <dbReference type="ARBA" id="ARBA00023136"/>
    </source>
</evidence>
<feature type="transmembrane region" description="Helical" evidence="5">
    <location>
        <begin position="38"/>
        <end position="57"/>
    </location>
</feature>
<protein>
    <submittedName>
        <fullName evidence="7">Putative polymerase of teichuronic acid repeating units</fullName>
    </submittedName>
</protein>
<feature type="transmembrane region" description="Helical" evidence="5">
    <location>
        <begin position="253"/>
        <end position="271"/>
    </location>
</feature>
<evidence type="ECO:0000256" key="1">
    <source>
        <dbReference type="ARBA" id="ARBA00004141"/>
    </source>
</evidence>
<dbReference type="Proteomes" id="UP000433089">
    <property type="component" value="Unassembled WGS sequence"/>
</dbReference>
<feature type="transmembrane region" description="Helical" evidence="5">
    <location>
        <begin position="88"/>
        <end position="107"/>
    </location>
</feature>
<evidence type="ECO:0000313" key="8">
    <source>
        <dbReference type="Proteomes" id="UP000433089"/>
    </source>
</evidence>
<dbReference type="PANTHER" id="PTHR37422:SF23">
    <property type="entry name" value="TEICHURONIC ACID BIOSYNTHESIS PROTEIN TUAE"/>
    <property type="match status" value="1"/>
</dbReference>
<name>A0A653WUZ4_BACAB</name>
<dbReference type="InterPro" id="IPR051533">
    <property type="entry name" value="WaaL-like"/>
</dbReference>
<feature type="transmembrane region" description="Helical" evidence="5">
    <location>
        <begin position="301"/>
        <end position="322"/>
    </location>
</feature>
<gene>
    <name evidence="7" type="primary">tuaE</name>
    <name evidence="7" type="ORF">BACI348_50581</name>
</gene>
<evidence type="ECO:0000313" key="7">
    <source>
        <dbReference type="EMBL" id="VXC22713.1"/>
    </source>
</evidence>